<keyword evidence="3" id="KW-1185">Reference proteome</keyword>
<evidence type="ECO:0000313" key="2">
    <source>
        <dbReference type="EMBL" id="BAK35015.1"/>
    </source>
</evidence>
<accession>F5XTE3</accession>
<dbReference type="Pfam" id="PF19457">
    <property type="entry name" value="DUF5994"/>
    <property type="match status" value="1"/>
</dbReference>
<feature type="compositionally biased region" description="Polar residues" evidence="1">
    <location>
        <begin position="138"/>
        <end position="154"/>
    </location>
</feature>
<reference evidence="2 3" key="1">
    <citation type="submission" date="2011-05" db="EMBL/GenBank/DDBJ databases">
        <title>Whole genome sequence of Microlunatus phosphovorus NM-1.</title>
        <authorList>
            <person name="Hosoyama A."/>
            <person name="Sasaki K."/>
            <person name="Harada T."/>
            <person name="Igarashi R."/>
            <person name="Kawakoshi A."/>
            <person name="Sasagawa M."/>
            <person name="Fukada J."/>
            <person name="Nakamura S."/>
            <person name="Katano Y."/>
            <person name="Hanada S."/>
            <person name="Kamagata Y."/>
            <person name="Nakamura N."/>
            <person name="Yamazaki S."/>
            <person name="Fujita N."/>
        </authorList>
    </citation>
    <scope>NUCLEOTIDE SEQUENCE [LARGE SCALE GENOMIC DNA]</scope>
    <source>
        <strain evidence="3">ATCC 700054 / DSM 10555 / JCM 9379 / NBRC 101784 / NCIMB 13414 / VKM Ac-1990 / NM-1</strain>
    </source>
</reference>
<protein>
    <submittedName>
        <fullName evidence="2">Uncharacterized protein</fullName>
    </submittedName>
</protein>
<sequence length="154" mass="17154">MDGAWWPYSRDLVPEVLDLVNHFPSAFGRICRVIYSTPDWDRNVRRRIQADRVFVSLGSFPKDDTHLVMLRSTSPRVSRVLLLLVVPPEWDERTARHAMLVAASPSKAATGRAILEESRDLDLAGRLSHWEDDGGESKSPSGTGIGSRTNADGD</sequence>
<dbReference type="EMBL" id="AP012204">
    <property type="protein sequence ID" value="BAK35015.1"/>
    <property type="molecule type" value="Genomic_DNA"/>
</dbReference>
<dbReference type="KEGG" id="mph:MLP_20010"/>
<evidence type="ECO:0000313" key="3">
    <source>
        <dbReference type="Proteomes" id="UP000007947"/>
    </source>
</evidence>
<feature type="region of interest" description="Disordered" evidence="1">
    <location>
        <begin position="126"/>
        <end position="154"/>
    </location>
</feature>
<dbReference type="AlphaFoldDB" id="F5XTE3"/>
<dbReference type="InterPro" id="IPR046036">
    <property type="entry name" value="DUF5994"/>
</dbReference>
<feature type="compositionally biased region" description="Basic and acidic residues" evidence="1">
    <location>
        <begin position="126"/>
        <end position="136"/>
    </location>
</feature>
<dbReference type="STRING" id="1032480.MLP_20010"/>
<evidence type="ECO:0000256" key="1">
    <source>
        <dbReference type="SAM" id="MobiDB-lite"/>
    </source>
</evidence>
<dbReference type="HOGENOM" id="CLU_100184_1_0_11"/>
<name>F5XTE3_MICPN</name>
<dbReference type="eggNOG" id="ENOG5033GYC">
    <property type="taxonomic scope" value="Bacteria"/>
</dbReference>
<organism evidence="2 3">
    <name type="scientific">Microlunatus phosphovorus (strain ATCC 700054 / DSM 10555 / JCM 9379 / NBRC 101784 / NCIMB 13414 / VKM Ac-1990 / NM-1)</name>
    <dbReference type="NCBI Taxonomy" id="1032480"/>
    <lineage>
        <taxon>Bacteria</taxon>
        <taxon>Bacillati</taxon>
        <taxon>Actinomycetota</taxon>
        <taxon>Actinomycetes</taxon>
        <taxon>Propionibacteriales</taxon>
        <taxon>Propionibacteriaceae</taxon>
        <taxon>Microlunatus</taxon>
    </lineage>
</organism>
<gene>
    <name evidence="2" type="ordered locus">MLP_20010</name>
</gene>
<proteinExistence type="predicted"/>
<dbReference type="Proteomes" id="UP000007947">
    <property type="component" value="Chromosome"/>
</dbReference>